<dbReference type="InParanoid" id="A0A1I5C6H6"/>
<dbReference type="STRING" id="1993.SAMN04489713_103162"/>
<protein>
    <submittedName>
        <fullName evidence="1">Uncharacterized protein</fullName>
    </submittedName>
</protein>
<keyword evidence="2" id="KW-1185">Reference proteome</keyword>
<dbReference type="EMBL" id="FOVH01000003">
    <property type="protein sequence ID" value="SFN82680.1"/>
    <property type="molecule type" value="Genomic_DNA"/>
</dbReference>
<dbReference type="AlphaFoldDB" id="A0A1I5C6H6"/>
<proteinExistence type="predicted"/>
<reference evidence="1 2" key="1">
    <citation type="submission" date="2016-10" db="EMBL/GenBank/DDBJ databases">
        <authorList>
            <person name="de Groot N.N."/>
        </authorList>
    </citation>
    <scope>NUCLEOTIDE SEQUENCE [LARGE SCALE GENOMIC DNA]</scope>
    <source>
        <strain evidence="1 2">DSM 43067</strain>
    </source>
</reference>
<accession>A0A1I5C6H6</accession>
<sequence>MASLGGCPVTEDLIINLVASGLAFSLGVSVRSVRQRITSARESAGARRIKEQRHPRFTHSWLLEYYLRRDGLDDLYMLVDGNRRRIVPFLTKPSWTDYDFDENTLIDQETPHRRSDVVVDEKILRRRRAYLAVDDENGEPWNDLLSVVQEIRETDDGPRIKLALAEYFQFLTACGALEDETYAAVRNPRTPTPIREAVLASVGDAAQARRGAHGFGMQCAFVFPEEGRLRVLIQRRSHSVSIYGGALAVVPVFGCQSMDLSDRTRVSVFHNFLREVYEELYGGEEVEKRGSRVDPTWFYQEPPIARIIAAAENGGMDFRILGFGFDALNGEVDICGLAHIKDPEFARRELPTLKANWEIQDISAWELFGAELTDALFAGEFSPGSVYTLGEARRHLATSEGLV</sequence>
<name>A0A1I5C6H6_9ACTN</name>
<gene>
    <name evidence="1" type="ORF">SAMN04489713_103162</name>
</gene>
<evidence type="ECO:0000313" key="1">
    <source>
        <dbReference type="EMBL" id="SFN82680.1"/>
    </source>
</evidence>
<evidence type="ECO:0000313" key="2">
    <source>
        <dbReference type="Proteomes" id="UP000183413"/>
    </source>
</evidence>
<dbReference type="Proteomes" id="UP000183413">
    <property type="component" value="Unassembled WGS sequence"/>
</dbReference>
<organism evidence="1 2">
    <name type="scientific">Actinomadura madurae</name>
    <dbReference type="NCBI Taxonomy" id="1993"/>
    <lineage>
        <taxon>Bacteria</taxon>
        <taxon>Bacillati</taxon>
        <taxon>Actinomycetota</taxon>
        <taxon>Actinomycetes</taxon>
        <taxon>Streptosporangiales</taxon>
        <taxon>Thermomonosporaceae</taxon>
        <taxon>Actinomadura</taxon>
    </lineage>
</organism>